<accession>A0A382FJT7</accession>
<dbReference type="AlphaFoldDB" id="A0A382FJT7"/>
<sequence>MQNLLTDRFGETPTGLLPRRNLPFICSLIKKTSEAFRNVSDDDLPFSQHQAPHSWGFLLLGGWVDLIMDNKNLKKLYP</sequence>
<protein>
    <submittedName>
        <fullName evidence="1">Uncharacterized protein</fullName>
    </submittedName>
</protein>
<dbReference type="EMBL" id="UINC01049922">
    <property type="protein sequence ID" value="SVB62261.1"/>
    <property type="molecule type" value="Genomic_DNA"/>
</dbReference>
<gene>
    <name evidence="1" type="ORF">METZ01_LOCUS215115</name>
</gene>
<proteinExistence type="predicted"/>
<evidence type="ECO:0000313" key="1">
    <source>
        <dbReference type="EMBL" id="SVB62261.1"/>
    </source>
</evidence>
<organism evidence="1">
    <name type="scientific">marine metagenome</name>
    <dbReference type="NCBI Taxonomy" id="408172"/>
    <lineage>
        <taxon>unclassified sequences</taxon>
        <taxon>metagenomes</taxon>
        <taxon>ecological metagenomes</taxon>
    </lineage>
</organism>
<name>A0A382FJT7_9ZZZZ</name>
<feature type="non-terminal residue" evidence="1">
    <location>
        <position position="78"/>
    </location>
</feature>
<reference evidence="1" key="1">
    <citation type="submission" date="2018-05" db="EMBL/GenBank/DDBJ databases">
        <authorList>
            <person name="Lanie J.A."/>
            <person name="Ng W.-L."/>
            <person name="Kazmierczak K.M."/>
            <person name="Andrzejewski T.M."/>
            <person name="Davidsen T.M."/>
            <person name="Wayne K.J."/>
            <person name="Tettelin H."/>
            <person name="Glass J.I."/>
            <person name="Rusch D."/>
            <person name="Podicherti R."/>
            <person name="Tsui H.-C.T."/>
            <person name="Winkler M.E."/>
        </authorList>
    </citation>
    <scope>NUCLEOTIDE SEQUENCE</scope>
</reference>